<dbReference type="GO" id="GO:0004588">
    <property type="term" value="F:orotate phosphoribosyltransferase activity"/>
    <property type="evidence" value="ECO:0007669"/>
    <property type="project" value="UniProtKB-UniRule"/>
</dbReference>
<evidence type="ECO:0000256" key="2">
    <source>
        <dbReference type="ARBA" id="ARBA00004889"/>
    </source>
</evidence>
<comment type="cofactor">
    <cofactor evidence="10">
        <name>Mg(2+)</name>
        <dbReference type="ChEBI" id="CHEBI:18420"/>
    </cofactor>
</comment>
<feature type="binding site" evidence="10">
    <location>
        <position position="103"/>
    </location>
    <ligand>
        <name>5-phospho-alpha-D-ribose 1-diphosphate</name>
        <dbReference type="ChEBI" id="CHEBI:58017"/>
        <note>ligand shared between dimeric partners</note>
    </ligand>
</feature>
<dbReference type="InterPro" id="IPR023031">
    <property type="entry name" value="OPRT"/>
</dbReference>
<dbReference type="AlphaFoldDB" id="A0A562LDY6"/>
<evidence type="ECO:0000313" key="13">
    <source>
        <dbReference type="Proteomes" id="UP000315167"/>
    </source>
</evidence>
<dbReference type="GO" id="GO:0005737">
    <property type="term" value="C:cytoplasm"/>
    <property type="evidence" value="ECO:0007669"/>
    <property type="project" value="TreeGrafter"/>
</dbReference>
<dbReference type="NCBIfam" id="TIGR00336">
    <property type="entry name" value="pyrE"/>
    <property type="match status" value="1"/>
</dbReference>
<evidence type="ECO:0000256" key="8">
    <source>
        <dbReference type="ARBA" id="ARBA00022842"/>
    </source>
</evidence>
<feature type="binding site" evidence="10">
    <location>
        <position position="161"/>
    </location>
    <ligand>
        <name>orotate</name>
        <dbReference type="ChEBI" id="CHEBI:30839"/>
    </ligand>
</feature>
<organism evidence="12 13">
    <name type="scientific">Luteimonas cucumeris</name>
    <dbReference type="NCBI Taxonomy" id="985012"/>
    <lineage>
        <taxon>Bacteria</taxon>
        <taxon>Pseudomonadati</taxon>
        <taxon>Pseudomonadota</taxon>
        <taxon>Gammaproteobacteria</taxon>
        <taxon>Lysobacterales</taxon>
        <taxon>Lysobacteraceae</taxon>
        <taxon>Luteimonas</taxon>
    </lineage>
</organism>
<comment type="function">
    <text evidence="1 10">Catalyzes the transfer of a ribosyl phosphate group from 5-phosphoribose 1-diphosphate to orotate, leading to the formation of orotidine monophosphate (OMP).</text>
</comment>
<evidence type="ECO:0000256" key="3">
    <source>
        <dbReference type="ARBA" id="ARBA00006340"/>
    </source>
</evidence>
<dbReference type="PANTHER" id="PTHR46683">
    <property type="entry name" value="OROTATE PHOSPHORIBOSYLTRANSFERASE 1-RELATED"/>
    <property type="match status" value="1"/>
</dbReference>
<keyword evidence="6 10" id="KW-0328">Glycosyltransferase</keyword>
<dbReference type="UniPathway" id="UPA00070">
    <property type="reaction ID" value="UER00119"/>
</dbReference>
<dbReference type="RefSeq" id="WP_144897594.1">
    <property type="nucleotide sequence ID" value="NZ_VLKN01000001.1"/>
</dbReference>
<gene>
    <name evidence="10" type="primary">pyrE</name>
    <name evidence="12" type="ORF">IP90_00103</name>
</gene>
<dbReference type="GO" id="GO:0044205">
    <property type="term" value="P:'de novo' UMP biosynthetic process"/>
    <property type="evidence" value="ECO:0007669"/>
    <property type="project" value="UniProtKB-UniRule"/>
</dbReference>
<feature type="binding site" evidence="10">
    <location>
        <position position="133"/>
    </location>
    <ligand>
        <name>orotate</name>
        <dbReference type="ChEBI" id="CHEBI:30839"/>
    </ligand>
</feature>
<comment type="subunit">
    <text evidence="4 10">Homodimer.</text>
</comment>
<dbReference type="FunFam" id="3.40.50.2020:FF:000052">
    <property type="entry name" value="Orotate phosphoribosyltransferase"/>
    <property type="match status" value="1"/>
</dbReference>
<feature type="domain" description="Phosphoribosyltransferase" evidence="11">
    <location>
        <begin position="68"/>
        <end position="165"/>
    </location>
</feature>
<dbReference type="GO" id="GO:0006207">
    <property type="term" value="P:'de novo' pyrimidine nucleobase biosynthetic process"/>
    <property type="evidence" value="ECO:0007669"/>
    <property type="project" value="TreeGrafter"/>
</dbReference>
<dbReference type="Proteomes" id="UP000315167">
    <property type="component" value="Unassembled WGS sequence"/>
</dbReference>
<feature type="binding site" evidence="10">
    <location>
        <position position="109"/>
    </location>
    <ligand>
        <name>5-phospho-alpha-D-ribose 1-diphosphate</name>
        <dbReference type="ChEBI" id="CHEBI:58017"/>
        <note>ligand shared between dimeric partners</note>
    </ligand>
</feature>
<proteinExistence type="inferred from homology"/>
<feature type="binding site" evidence="10">
    <location>
        <begin position="34"/>
        <end position="35"/>
    </location>
    <ligand>
        <name>orotate</name>
        <dbReference type="ChEBI" id="CHEBI:30839"/>
    </ligand>
</feature>
<accession>A0A562LDY6</accession>
<keyword evidence="13" id="KW-1185">Reference proteome</keyword>
<keyword evidence="9 10" id="KW-0665">Pyrimidine biosynthesis</keyword>
<comment type="similarity">
    <text evidence="3 10">Belongs to the purine/pyrimidine phosphoribosyltransferase family. PyrE subfamily.</text>
</comment>
<dbReference type="OrthoDB" id="9779060at2"/>
<feature type="binding site" description="in other chain" evidence="10">
    <location>
        <position position="26"/>
    </location>
    <ligand>
        <name>5-phospho-alpha-D-ribose 1-diphosphate</name>
        <dbReference type="ChEBI" id="CHEBI:58017"/>
        <note>ligand shared between dimeric partners</note>
    </ligand>
</feature>
<sequence>MNDHRARFLQLALRADALRFGEFTLKSGRSSPYFFNAGRFDSGVALAGLAGCYADAIEQAGVAGALGDFDVLFGPAYKGIPLATALACEFARRGRDLPLAFNRKEAKTHGEGGTLIGASLQDRRVLIVDDVITAGTAIREALAIIADAGGTAAGIVIALDREEAVDPATSRRSAAQTVAIEQGLPVIAVATLGDLLAFAGGSAELVGQRERLLAYRQAYGSDLPG</sequence>
<evidence type="ECO:0000256" key="7">
    <source>
        <dbReference type="ARBA" id="ARBA00022679"/>
    </source>
</evidence>
<dbReference type="EC" id="2.4.2.10" evidence="5 10"/>
<dbReference type="PANTHER" id="PTHR46683:SF1">
    <property type="entry name" value="OROTATE PHOSPHORIBOSYLTRANSFERASE 1-RELATED"/>
    <property type="match status" value="1"/>
</dbReference>
<feature type="binding site" description="in other chain" evidence="10">
    <location>
        <begin position="77"/>
        <end position="78"/>
    </location>
    <ligand>
        <name>5-phospho-alpha-D-ribose 1-diphosphate</name>
        <dbReference type="ChEBI" id="CHEBI:58017"/>
        <note>ligand shared between dimeric partners</note>
    </ligand>
</feature>
<feature type="binding site" description="in other chain" evidence="10">
    <location>
        <position position="104"/>
    </location>
    <ligand>
        <name>5-phospho-alpha-D-ribose 1-diphosphate</name>
        <dbReference type="ChEBI" id="CHEBI:58017"/>
        <note>ligand shared between dimeric partners</note>
    </ligand>
</feature>
<evidence type="ECO:0000256" key="4">
    <source>
        <dbReference type="ARBA" id="ARBA00011738"/>
    </source>
</evidence>
<evidence type="ECO:0000256" key="5">
    <source>
        <dbReference type="ARBA" id="ARBA00011971"/>
    </source>
</evidence>
<evidence type="ECO:0000256" key="6">
    <source>
        <dbReference type="ARBA" id="ARBA00022676"/>
    </source>
</evidence>
<dbReference type="SUPFAM" id="SSF53271">
    <property type="entry name" value="PRTase-like"/>
    <property type="match status" value="1"/>
</dbReference>
<dbReference type="Pfam" id="PF00156">
    <property type="entry name" value="Pribosyltran"/>
    <property type="match status" value="1"/>
</dbReference>
<reference evidence="12 13" key="1">
    <citation type="journal article" date="2015" name="Stand. Genomic Sci.">
        <title>Genomic Encyclopedia of Bacterial and Archaeal Type Strains, Phase III: the genomes of soil and plant-associated and newly described type strains.</title>
        <authorList>
            <person name="Whitman W.B."/>
            <person name="Woyke T."/>
            <person name="Klenk H.P."/>
            <person name="Zhou Y."/>
            <person name="Lilburn T.G."/>
            <person name="Beck B.J."/>
            <person name="De Vos P."/>
            <person name="Vandamme P."/>
            <person name="Eisen J.A."/>
            <person name="Garrity G."/>
            <person name="Hugenholtz P."/>
            <person name="Kyrpides N.C."/>
        </authorList>
    </citation>
    <scope>NUCLEOTIDE SEQUENCE [LARGE SCALE GENOMIC DNA]</scope>
    <source>
        <strain evidence="12 13">CGMCC 1.10821</strain>
    </source>
</reference>
<evidence type="ECO:0000256" key="10">
    <source>
        <dbReference type="HAMAP-Rule" id="MF_01208"/>
    </source>
</evidence>
<comment type="caution">
    <text evidence="12">The sequence shown here is derived from an EMBL/GenBank/DDBJ whole genome shotgun (WGS) entry which is preliminary data.</text>
</comment>
<comment type="catalytic activity">
    <reaction evidence="10">
        <text>orotidine 5'-phosphate + diphosphate = orotate + 5-phospho-alpha-D-ribose 1-diphosphate</text>
        <dbReference type="Rhea" id="RHEA:10380"/>
        <dbReference type="ChEBI" id="CHEBI:30839"/>
        <dbReference type="ChEBI" id="CHEBI:33019"/>
        <dbReference type="ChEBI" id="CHEBI:57538"/>
        <dbReference type="ChEBI" id="CHEBI:58017"/>
        <dbReference type="EC" id="2.4.2.10"/>
    </reaction>
</comment>
<keyword evidence="8 10" id="KW-0460">Magnesium</keyword>
<evidence type="ECO:0000256" key="9">
    <source>
        <dbReference type="ARBA" id="ARBA00022975"/>
    </source>
</evidence>
<dbReference type="CDD" id="cd06223">
    <property type="entry name" value="PRTases_typeI"/>
    <property type="match status" value="1"/>
</dbReference>
<feature type="binding site" evidence="10">
    <location>
        <position position="107"/>
    </location>
    <ligand>
        <name>5-phospho-alpha-D-ribose 1-diphosphate</name>
        <dbReference type="ChEBI" id="CHEBI:58017"/>
        <note>ligand shared between dimeric partners</note>
    </ligand>
</feature>
<dbReference type="EMBL" id="VLKN01000001">
    <property type="protein sequence ID" value="TWI05847.1"/>
    <property type="molecule type" value="Genomic_DNA"/>
</dbReference>
<dbReference type="Gene3D" id="3.40.50.2020">
    <property type="match status" value="1"/>
</dbReference>
<dbReference type="InterPro" id="IPR000836">
    <property type="entry name" value="PRTase_dom"/>
</dbReference>
<dbReference type="InterPro" id="IPR029057">
    <property type="entry name" value="PRTase-like"/>
</dbReference>
<comment type="pathway">
    <text evidence="2 10">Pyrimidine metabolism; UMP biosynthesis via de novo pathway; UMP from orotate: step 1/2.</text>
</comment>
<dbReference type="GO" id="GO:0046132">
    <property type="term" value="P:pyrimidine ribonucleoside biosynthetic process"/>
    <property type="evidence" value="ECO:0007669"/>
    <property type="project" value="TreeGrafter"/>
</dbReference>
<evidence type="ECO:0000313" key="12">
    <source>
        <dbReference type="EMBL" id="TWI05847.1"/>
    </source>
</evidence>
<evidence type="ECO:0000256" key="1">
    <source>
        <dbReference type="ARBA" id="ARBA00003769"/>
    </source>
</evidence>
<name>A0A562LDY6_9GAMM</name>
<evidence type="ECO:0000259" key="11">
    <source>
        <dbReference type="Pfam" id="PF00156"/>
    </source>
</evidence>
<protein>
    <recommendedName>
        <fullName evidence="5 10">Orotate phosphoribosyltransferase</fullName>
        <shortName evidence="10">OPRT</shortName>
        <shortName evidence="10">OPRTase</shortName>
        <ecNumber evidence="5 10">2.4.2.10</ecNumber>
    </recommendedName>
</protein>
<keyword evidence="7 10" id="KW-0808">Transferase</keyword>
<dbReference type="GO" id="GO:0000287">
    <property type="term" value="F:magnesium ion binding"/>
    <property type="evidence" value="ECO:0007669"/>
    <property type="project" value="UniProtKB-UniRule"/>
</dbReference>
<feature type="binding site" description="in other chain" evidence="10">
    <location>
        <begin position="129"/>
        <end position="137"/>
    </location>
    <ligand>
        <name>5-phospho-alpha-D-ribose 1-diphosphate</name>
        <dbReference type="ChEBI" id="CHEBI:58017"/>
        <note>ligand shared between dimeric partners</note>
    </ligand>
</feature>
<dbReference type="HAMAP" id="MF_01208">
    <property type="entry name" value="PyrE"/>
    <property type="match status" value="1"/>
</dbReference>
<dbReference type="InterPro" id="IPR004467">
    <property type="entry name" value="Or_phspho_trans_dom"/>
</dbReference>